<organism evidence="3 4">
    <name type="scientific">Catellatospora bangladeshensis</name>
    <dbReference type="NCBI Taxonomy" id="310355"/>
    <lineage>
        <taxon>Bacteria</taxon>
        <taxon>Bacillati</taxon>
        <taxon>Actinomycetota</taxon>
        <taxon>Actinomycetes</taxon>
        <taxon>Micromonosporales</taxon>
        <taxon>Micromonosporaceae</taxon>
        <taxon>Catellatospora</taxon>
    </lineage>
</organism>
<dbReference type="Gene3D" id="3.30.200.20">
    <property type="entry name" value="Phosphorylase Kinase, domain 1"/>
    <property type="match status" value="1"/>
</dbReference>
<keyword evidence="3" id="KW-0418">Kinase</keyword>
<keyword evidence="3" id="KW-0808">Transferase</keyword>
<protein>
    <submittedName>
        <fullName evidence="3">Homoserine kinase</fullName>
    </submittedName>
</protein>
<dbReference type="PANTHER" id="PTHR21064:SF6">
    <property type="entry name" value="AMINOGLYCOSIDE PHOSPHOTRANSFERASE DOMAIN-CONTAINING PROTEIN"/>
    <property type="match status" value="1"/>
</dbReference>
<comment type="caution">
    <text evidence="3">The sequence shown here is derived from an EMBL/GenBank/DDBJ whole genome shotgun (WGS) entry which is preliminary data.</text>
</comment>
<dbReference type="SUPFAM" id="SSF56112">
    <property type="entry name" value="Protein kinase-like (PK-like)"/>
    <property type="match status" value="1"/>
</dbReference>
<reference evidence="3 4" key="1">
    <citation type="submission" date="2021-01" db="EMBL/GenBank/DDBJ databases">
        <title>Whole genome shotgun sequence of Catellatospora bangladeshensis NBRC 107357.</title>
        <authorList>
            <person name="Komaki H."/>
            <person name="Tamura T."/>
        </authorList>
    </citation>
    <scope>NUCLEOTIDE SEQUENCE [LARGE SCALE GENOMIC DNA]</scope>
    <source>
        <strain evidence="3 4">NBRC 107357</strain>
    </source>
</reference>
<accession>A0A8J3JSX6</accession>
<comment type="similarity">
    <text evidence="1">Belongs to the pseudomonas-type ThrB family.</text>
</comment>
<evidence type="ECO:0000256" key="1">
    <source>
        <dbReference type="ARBA" id="ARBA00038240"/>
    </source>
</evidence>
<sequence>MGARFDLSTTEAAAILRAYGIGGVRDVAPVAEGSVNSTFRVTSERGPFVLTALERHFDRTFFAALSGILDELAGLGAPVSTYLRPPGAAEPVTFHRGQAVVVSRFLGGGSLQTLSSERRVRAVGRSLGELHLLQAHVDASPVPEWTPPWRRLPLLAGALDAAFTPAEQSYLRGVLDLGASLGCDGVEWGFLHGDVFPGNVVFAEPDRAVLIDFEEARRGPLLLDLATALISCCTGSGGWDARLVRALLAGYRSVRPPAGGESRLLPLMLFVACAEFLFGRLADPAMGLSPRPMFDLLRSLSNGVPGVN</sequence>
<proteinExistence type="inferred from homology"/>
<gene>
    <name evidence="3" type="primary">thrB_2</name>
    <name evidence="3" type="ORF">Cba03nite_57120</name>
</gene>
<evidence type="ECO:0000259" key="2">
    <source>
        <dbReference type="Pfam" id="PF01636"/>
    </source>
</evidence>
<feature type="domain" description="Aminoglycoside phosphotransferase" evidence="2">
    <location>
        <begin position="27"/>
        <end position="256"/>
    </location>
</feature>
<dbReference type="PANTHER" id="PTHR21064">
    <property type="entry name" value="AMINOGLYCOSIDE PHOSPHOTRANSFERASE DOMAIN-CONTAINING PROTEIN-RELATED"/>
    <property type="match status" value="1"/>
</dbReference>
<dbReference type="EMBL" id="BONF01000037">
    <property type="protein sequence ID" value="GIF84363.1"/>
    <property type="molecule type" value="Genomic_DNA"/>
</dbReference>
<dbReference type="InterPro" id="IPR002575">
    <property type="entry name" value="Aminoglycoside_PTrfase"/>
</dbReference>
<evidence type="ECO:0000313" key="4">
    <source>
        <dbReference type="Proteomes" id="UP000601223"/>
    </source>
</evidence>
<dbReference type="InterPro" id="IPR011009">
    <property type="entry name" value="Kinase-like_dom_sf"/>
</dbReference>
<dbReference type="InterPro" id="IPR050249">
    <property type="entry name" value="Pseudomonas-type_ThrB"/>
</dbReference>
<name>A0A8J3JSX6_9ACTN</name>
<evidence type="ECO:0000313" key="3">
    <source>
        <dbReference type="EMBL" id="GIF84363.1"/>
    </source>
</evidence>
<dbReference type="GO" id="GO:0004413">
    <property type="term" value="F:homoserine kinase activity"/>
    <property type="evidence" value="ECO:0007669"/>
    <property type="project" value="TreeGrafter"/>
</dbReference>
<dbReference type="Pfam" id="PF01636">
    <property type="entry name" value="APH"/>
    <property type="match status" value="1"/>
</dbReference>
<dbReference type="GO" id="GO:0009088">
    <property type="term" value="P:threonine biosynthetic process"/>
    <property type="evidence" value="ECO:0007669"/>
    <property type="project" value="TreeGrafter"/>
</dbReference>
<dbReference type="Proteomes" id="UP000601223">
    <property type="component" value="Unassembled WGS sequence"/>
</dbReference>
<dbReference type="Gene3D" id="3.90.1200.10">
    <property type="match status" value="1"/>
</dbReference>
<dbReference type="AlphaFoldDB" id="A0A8J3JSX6"/>
<dbReference type="RefSeq" id="WP_203752558.1">
    <property type="nucleotide sequence ID" value="NZ_BONF01000037.1"/>
</dbReference>
<keyword evidence="4" id="KW-1185">Reference proteome</keyword>